<organism evidence="3 4">
    <name type="scientific">Algibacter lectus</name>
    <dbReference type="NCBI Taxonomy" id="221126"/>
    <lineage>
        <taxon>Bacteria</taxon>
        <taxon>Pseudomonadati</taxon>
        <taxon>Bacteroidota</taxon>
        <taxon>Flavobacteriia</taxon>
        <taxon>Flavobacteriales</taxon>
        <taxon>Flavobacteriaceae</taxon>
        <taxon>Algibacter</taxon>
    </lineage>
</organism>
<sequence length="575" mass="61870">MIKNYTRKMLLSALIGFLGLTSLNAQVMLKEIPLAQQIESSSLVVEGKVISKESFWNADHTNIYTVNTVEVYKVFKGQPATTVQVVTKGGTVGTMAQKVSPSLNLDTNDVGVFTLTSDAVDHANAFRAYAGVQGFYKYDLNRNVVTNPFHKMEGVESVYTEILSKTKSNFSEVLKFDALELANKAAKSAKVLAPSSITYSPGEISAGTESVLTITGAGFGSVKGSVGFANSSDGGVSTTYALSTQVLTWTDTRITVEVPSLAGTGVITVVDANGDLSTSEDVLIVSFALLNNNNSGQAYLAQHYGDNGNGGFTWSQNSSFSANTAAAAAFLRALDTWRNETKINWMLGEDTSETDSGIDNLNLIGFSATLPEGYLGETIVYYDSCNSADWVVAEVDVLFTSEENWDYGPNLPFFDIDFESVALHELGHAHLLDHVIDSEDLMDFDIGPGQVTRTLSSTNKEAGDIIVAKSTTNSVCDYQLMTLYSGQLSVEEDVLESGIDLYPNPANEAFFLKKASSINLQSVVIYDVNGRLISKHDASNTSGVQTISLSGISKGLYFVNINSDLATITKKLIVK</sequence>
<proteinExistence type="predicted"/>
<accession>A0A090V7I8</accession>
<dbReference type="InterPro" id="IPR013783">
    <property type="entry name" value="Ig-like_fold"/>
</dbReference>
<evidence type="ECO:0000256" key="1">
    <source>
        <dbReference type="ARBA" id="ARBA00022729"/>
    </source>
</evidence>
<name>A0A090V7I8_9FLAO</name>
<dbReference type="SUPFAM" id="SSF81296">
    <property type="entry name" value="E set domains"/>
    <property type="match status" value="1"/>
</dbReference>
<dbReference type="OrthoDB" id="7574679at2"/>
<dbReference type="Gene3D" id="3.40.390.10">
    <property type="entry name" value="Collagenase (Catalytic Domain)"/>
    <property type="match status" value="1"/>
</dbReference>
<dbReference type="AlphaFoldDB" id="A0A090V7I8"/>
<dbReference type="RefSeq" id="WP_042502451.1">
    <property type="nucleotide sequence ID" value="NZ_BBNQ01000001.1"/>
</dbReference>
<evidence type="ECO:0000313" key="3">
    <source>
        <dbReference type="EMBL" id="GAL60781.1"/>
    </source>
</evidence>
<dbReference type="GO" id="GO:0008237">
    <property type="term" value="F:metallopeptidase activity"/>
    <property type="evidence" value="ECO:0007669"/>
    <property type="project" value="InterPro"/>
</dbReference>
<dbReference type="Gene3D" id="2.60.40.10">
    <property type="entry name" value="Immunoglobulins"/>
    <property type="match status" value="1"/>
</dbReference>
<keyword evidence="1" id="KW-0732">Signal</keyword>
<dbReference type="NCBIfam" id="TIGR04183">
    <property type="entry name" value="Por_Secre_tail"/>
    <property type="match status" value="1"/>
</dbReference>
<evidence type="ECO:0000313" key="4">
    <source>
        <dbReference type="Proteomes" id="UP000029644"/>
    </source>
</evidence>
<dbReference type="EMBL" id="BBNQ01000001">
    <property type="protein sequence ID" value="GAL60781.1"/>
    <property type="molecule type" value="Genomic_DNA"/>
</dbReference>
<dbReference type="SUPFAM" id="SSF55486">
    <property type="entry name" value="Metalloproteases ('zincins'), catalytic domain"/>
    <property type="match status" value="1"/>
</dbReference>
<dbReference type="InterPro" id="IPR026444">
    <property type="entry name" value="Secre_tail"/>
</dbReference>
<dbReference type="InterPro" id="IPR014756">
    <property type="entry name" value="Ig_E-set"/>
</dbReference>
<dbReference type="Pfam" id="PF18962">
    <property type="entry name" value="Por_Secre_tail"/>
    <property type="match status" value="1"/>
</dbReference>
<dbReference type="InterPro" id="IPR024079">
    <property type="entry name" value="MetalloPept_cat_dom_sf"/>
</dbReference>
<protein>
    <submittedName>
        <fullName evidence="3">Metalloproteinase</fullName>
    </submittedName>
</protein>
<gene>
    <name evidence="3" type="ORF">JCM19300_3719</name>
</gene>
<dbReference type="Proteomes" id="UP000029644">
    <property type="component" value="Unassembled WGS sequence"/>
</dbReference>
<evidence type="ECO:0000259" key="2">
    <source>
        <dbReference type="Pfam" id="PF18962"/>
    </source>
</evidence>
<feature type="domain" description="Secretion system C-terminal sorting" evidence="2">
    <location>
        <begin position="501"/>
        <end position="574"/>
    </location>
</feature>
<comment type="caution">
    <text evidence="3">The sequence shown here is derived from an EMBL/GenBank/DDBJ whole genome shotgun (WGS) entry which is preliminary data.</text>
</comment>
<reference evidence="3 4" key="1">
    <citation type="journal article" date="2014" name="Genome Announc.">
        <title>Draft Genome Sequences of Marine Flavobacterium Algibacter lectus Strains SS8 and NR4.</title>
        <authorList>
            <person name="Takatani N."/>
            <person name="Nakanishi M."/>
            <person name="Meirelles P."/>
            <person name="Mino S."/>
            <person name="Suda W."/>
            <person name="Oshima K."/>
            <person name="Hattori M."/>
            <person name="Ohkuma M."/>
            <person name="Hosokawa M."/>
            <person name="Miyashita K."/>
            <person name="Thompson F.L."/>
            <person name="Niwa A."/>
            <person name="Sawabe T."/>
            <person name="Sawabe T."/>
        </authorList>
    </citation>
    <scope>NUCLEOTIDE SEQUENCE [LARGE SCALE GENOMIC DNA]</scope>
    <source>
        <strain evidence="3 4">JCM 19300</strain>
    </source>
</reference>